<dbReference type="SMART" id="SM00382">
    <property type="entry name" value="AAA"/>
    <property type="match status" value="1"/>
</dbReference>
<dbReference type="GO" id="GO:0098796">
    <property type="term" value="C:membrane protein complex"/>
    <property type="evidence" value="ECO:0007669"/>
    <property type="project" value="UniProtKB-ARBA"/>
</dbReference>
<dbReference type="GO" id="GO:0022857">
    <property type="term" value="F:transmembrane transporter activity"/>
    <property type="evidence" value="ECO:0007669"/>
    <property type="project" value="TreeGrafter"/>
</dbReference>
<dbReference type="InterPro" id="IPR027417">
    <property type="entry name" value="P-loop_NTPase"/>
</dbReference>
<dbReference type="InterPro" id="IPR015854">
    <property type="entry name" value="ABC_transpr_LolD-like"/>
</dbReference>
<dbReference type="PROSITE" id="PS00211">
    <property type="entry name" value="ABC_TRANSPORTER_1"/>
    <property type="match status" value="1"/>
</dbReference>
<evidence type="ECO:0000256" key="3">
    <source>
        <dbReference type="ARBA" id="ARBA00022519"/>
    </source>
</evidence>
<evidence type="ECO:0000313" key="11">
    <source>
        <dbReference type="Proteomes" id="UP000001192"/>
    </source>
</evidence>
<evidence type="ECO:0000256" key="1">
    <source>
        <dbReference type="ARBA" id="ARBA00022448"/>
    </source>
</evidence>
<evidence type="ECO:0000313" key="10">
    <source>
        <dbReference type="EMBL" id="ACC72766.1"/>
    </source>
</evidence>
<keyword evidence="11" id="KW-1185">Reference proteome</keyword>
<organism evidence="10 11">
    <name type="scientific">Paraburkholderia phymatum (strain DSM 17167 / CIP 108236 / LMG 21445 / STM815)</name>
    <name type="common">Burkholderia phymatum</name>
    <dbReference type="NCBI Taxonomy" id="391038"/>
    <lineage>
        <taxon>Bacteria</taxon>
        <taxon>Pseudomonadati</taxon>
        <taxon>Pseudomonadota</taxon>
        <taxon>Betaproteobacteria</taxon>
        <taxon>Burkholderiales</taxon>
        <taxon>Burkholderiaceae</taxon>
        <taxon>Paraburkholderia</taxon>
    </lineage>
</organism>
<dbReference type="PROSITE" id="PS50893">
    <property type="entry name" value="ABC_TRANSPORTER_2"/>
    <property type="match status" value="1"/>
</dbReference>
<dbReference type="KEGG" id="bph:Bphy_3627"/>
<keyword evidence="2" id="KW-1003">Cell membrane</keyword>
<dbReference type="PANTHER" id="PTHR24220">
    <property type="entry name" value="IMPORT ATP-BINDING PROTEIN"/>
    <property type="match status" value="1"/>
</dbReference>
<dbReference type="InterPro" id="IPR003593">
    <property type="entry name" value="AAA+_ATPase"/>
</dbReference>
<keyword evidence="6" id="KW-0812">Transmembrane</keyword>
<keyword evidence="6" id="KW-0472">Membrane</keyword>
<dbReference type="InterPro" id="IPR017911">
    <property type="entry name" value="MacB-like_ATP-bd"/>
</dbReference>
<keyword evidence="3" id="KW-0997">Cell inner membrane</keyword>
<feature type="domain" description="ABC transporter" evidence="9">
    <location>
        <begin position="12"/>
        <end position="238"/>
    </location>
</feature>
<keyword evidence="4" id="KW-0547">Nucleotide-binding</keyword>
<dbReference type="STRING" id="391038.Bphy_3627"/>
<dbReference type="OrthoDB" id="4814201at2"/>
<name>B2JM76_PARP8</name>
<dbReference type="HOGENOM" id="CLU_000604_1_22_4"/>
<evidence type="ECO:0000256" key="2">
    <source>
        <dbReference type="ARBA" id="ARBA00022475"/>
    </source>
</evidence>
<dbReference type="InterPro" id="IPR017871">
    <property type="entry name" value="ABC_transporter-like_CS"/>
</dbReference>
<dbReference type="CDD" id="cd03255">
    <property type="entry name" value="ABC_MJ0796_LolCDE_FtsE"/>
    <property type="match status" value="1"/>
</dbReference>
<keyword evidence="6" id="KW-1133">Transmembrane helix</keyword>
<dbReference type="SUPFAM" id="SSF52540">
    <property type="entry name" value="P-loop containing nucleoside triphosphate hydrolases"/>
    <property type="match status" value="1"/>
</dbReference>
<dbReference type="InterPro" id="IPR003439">
    <property type="entry name" value="ABC_transporter-like_ATP-bd"/>
</dbReference>
<evidence type="ECO:0000256" key="5">
    <source>
        <dbReference type="ARBA" id="ARBA00022840"/>
    </source>
</evidence>
<dbReference type="eggNOG" id="COG1136">
    <property type="taxonomic scope" value="Bacteria"/>
</dbReference>
<accession>B2JM76</accession>
<dbReference type="Pfam" id="PF00005">
    <property type="entry name" value="ABC_tran"/>
    <property type="match status" value="1"/>
</dbReference>
<sequence length="238" mass="25337">MHVSPTHKPSALECRSLSKTYTATRTVLDRLDVKLAAGEFVAIMGDSGVGKSTLLNLIAGLDRADSGDVLIDGTPISTLDDDAATRLRRQKLGFVFQAFHVLPHLTLEQNVALPLLLNGLAPQRAHDMLAAVGLAGRNDDLPRQLSGGELQRVAIARALVHRPTLILADEPTGNLDPDTAHEVLALLREETKANGAATMMVTHSEAAAAFADRVLILSDGKLHAADDPQAHAARPSHE</sequence>
<reference evidence="11" key="1">
    <citation type="journal article" date="2014" name="Stand. Genomic Sci.">
        <title>Complete genome sequence of Burkholderia phymatum STM815(T), a broad host range and efficient nitrogen-fixing symbiont of Mimosa species.</title>
        <authorList>
            <person name="Moulin L."/>
            <person name="Klonowska A."/>
            <person name="Caroline B."/>
            <person name="Booth K."/>
            <person name="Vriezen J.A."/>
            <person name="Melkonian R."/>
            <person name="James E.K."/>
            <person name="Young J.P."/>
            <person name="Bena G."/>
            <person name="Hauser L."/>
            <person name="Land M."/>
            <person name="Kyrpides N."/>
            <person name="Bruce D."/>
            <person name="Chain P."/>
            <person name="Copeland A."/>
            <person name="Pitluck S."/>
            <person name="Woyke T."/>
            <person name="Lizotte-Waniewski M."/>
            <person name="Bristow J."/>
            <person name="Riley M."/>
        </authorList>
    </citation>
    <scope>NUCLEOTIDE SEQUENCE [LARGE SCALE GENOMIC DNA]</scope>
    <source>
        <strain evidence="11">DSM 17167 / CIP 108236 / LMG 21445 / STM815</strain>
    </source>
</reference>
<evidence type="ECO:0000256" key="4">
    <source>
        <dbReference type="ARBA" id="ARBA00022741"/>
    </source>
</evidence>
<keyword evidence="7" id="KW-0046">Antibiotic resistance</keyword>
<dbReference type="GO" id="GO:0005886">
    <property type="term" value="C:plasma membrane"/>
    <property type="evidence" value="ECO:0007669"/>
    <property type="project" value="TreeGrafter"/>
</dbReference>
<evidence type="ECO:0000256" key="7">
    <source>
        <dbReference type="ARBA" id="ARBA00023251"/>
    </source>
</evidence>
<keyword evidence="1" id="KW-0813">Transport</keyword>
<dbReference type="GO" id="GO:0005524">
    <property type="term" value="F:ATP binding"/>
    <property type="evidence" value="ECO:0007669"/>
    <property type="project" value="UniProtKB-KW"/>
</dbReference>
<dbReference type="EMBL" id="CP001044">
    <property type="protein sequence ID" value="ACC72766.1"/>
    <property type="molecule type" value="Genomic_DNA"/>
</dbReference>
<protein>
    <submittedName>
        <fullName evidence="10">ABC transporter related</fullName>
    </submittedName>
</protein>
<comment type="similarity">
    <text evidence="8">Belongs to the ABC transporter superfamily. Macrolide exporter (TC 3.A.1.122) family.</text>
</comment>
<keyword evidence="5" id="KW-0067">ATP-binding</keyword>
<dbReference type="PANTHER" id="PTHR24220:SF659">
    <property type="entry name" value="TRANSPORTER, PUTATIVE-RELATED"/>
    <property type="match status" value="1"/>
</dbReference>
<gene>
    <name evidence="10" type="ordered locus">Bphy_3627</name>
</gene>
<proteinExistence type="inferred from homology"/>
<dbReference type="FunFam" id="3.40.50.300:FF:000032">
    <property type="entry name" value="Export ABC transporter ATP-binding protein"/>
    <property type="match status" value="1"/>
</dbReference>
<dbReference type="GO" id="GO:0046677">
    <property type="term" value="P:response to antibiotic"/>
    <property type="evidence" value="ECO:0007669"/>
    <property type="project" value="UniProtKB-KW"/>
</dbReference>
<dbReference type="AlphaFoldDB" id="B2JM76"/>
<dbReference type="GO" id="GO:0016887">
    <property type="term" value="F:ATP hydrolysis activity"/>
    <property type="evidence" value="ECO:0007669"/>
    <property type="project" value="InterPro"/>
</dbReference>
<evidence type="ECO:0000256" key="6">
    <source>
        <dbReference type="ARBA" id="ARBA00022989"/>
    </source>
</evidence>
<dbReference type="RefSeq" id="WP_012402939.1">
    <property type="nucleotide sequence ID" value="NC_010623.1"/>
</dbReference>
<dbReference type="Gene3D" id="3.40.50.300">
    <property type="entry name" value="P-loop containing nucleotide triphosphate hydrolases"/>
    <property type="match status" value="1"/>
</dbReference>
<evidence type="ECO:0000259" key="9">
    <source>
        <dbReference type="PROSITE" id="PS50893"/>
    </source>
</evidence>
<dbReference type="Proteomes" id="UP000001192">
    <property type="component" value="Chromosome 2"/>
</dbReference>
<evidence type="ECO:0000256" key="8">
    <source>
        <dbReference type="ARBA" id="ARBA00038388"/>
    </source>
</evidence>